<reference evidence="1 2" key="1">
    <citation type="submission" date="2024-05" db="EMBL/GenBank/DDBJ databases">
        <title>A high-quality chromosomal-level genome assembly of Topmouth culter (Culter alburnus).</title>
        <authorList>
            <person name="Zhao H."/>
        </authorList>
    </citation>
    <scope>NUCLEOTIDE SEQUENCE [LARGE SCALE GENOMIC DNA]</scope>
    <source>
        <strain evidence="1">CATC2023</strain>
        <tissue evidence="1">Muscle</tissue>
    </source>
</reference>
<gene>
    <name evidence="1" type="ORF">ABG768_005754</name>
</gene>
<protein>
    <submittedName>
        <fullName evidence="1">Uncharacterized protein</fullName>
    </submittedName>
</protein>
<accession>A0AAW1ZST8</accession>
<evidence type="ECO:0000313" key="1">
    <source>
        <dbReference type="EMBL" id="KAK9964591.1"/>
    </source>
</evidence>
<evidence type="ECO:0000313" key="2">
    <source>
        <dbReference type="Proteomes" id="UP001479290"/>
    </source>
</evidence>
<dbReference type="EMBL" id="JAWDJR010000013">
    <property type="protein sequence ID" value="KAK9964591.1"/>
    <property type="molecule type" value="Genomic_DNA"/>
</dbReference>
<sequence length="63" mass="6787">FNQTAVSLTDPSCLAHCGMSFAGHEGFCIKEADVISLLTSNLEDVWGLVSEERLGRPQSFGTL</sequence>
<proteinExistence type="predicted"/>
<name>A0AAW1ZST8_CULAL</name>
<feature type="non-terminal residue" evidence="1">
    <location>
        <position position="1"/>
    </location>
</feature>
<keyword evidence="2" id="KW-1185">Reference proteome</keyword>
<dbReference type="Proteomes" id="UP001479290">
    <property type="component" value="Unassembled WGS sequence"/>
</dbReference>
<comment type="caution">
    <text evidence="1">The sequence shown here is derived from an EMBL/GenBank/DDBJ whole genome shotgun (WGS) entry which is preliminary data.</text>
</comment>
<organism evidence="1 2">
    <name type="scientific">Culter alburnus</name>
    <name type="common">Topmouth culter</name>
    <dbReference type="NCBI Taxonomy" id="194366"/>
    <lineage>
        <taxon>Eukaryota</taxon>
        <taxon>Metazoa</taxon>
        <taxon>Chordata</taxon>
        <taxon>Craniata</taxon>
        <taxon>Vertebrata</taxon>
        <taxon>Euteleostomi</taxon>
        <taxon>Actinopterygii</taxon>
        <taxon>Neopterygii</taxon>
        <taxon>Teleostei</taxon>
        <taxon>Ostariophysi</taxon>
        <taxon>Cypriniformes</taxon>
        <taxon>Xenocyprididae</taxon>
        <taxon>Xenocypridinae</taxon>
        <taxon>Culter</taxon>
    </lineage>
</organism>
<dbReference type="AlphaFoldDB" id="A0AAW1ZST8"/>